<evidence type="ECO:0000256" key="1">
    <source>
        <dbReference type="SAM" id="Phobius"/>
    </source>
</evidence>
<dbReference type="Proteomes" id="UP000657918">
    <property type="component" value="Unassembled WGS sequence"/>
</dbReference>
<keyword evidence="3" id="KW-1185">Reference proteome</keyword>
<dbReference type="EMBL" id="JADGMS010000003">
    <property type="protein sequence ID" value="KAF9686460.1"/>
    <property type="molecule type" value="Genomic_DNA"/>
</dbReference>
<accession>A0A835TEI0</accession>
<keyword evidence="1" id="KW-0472">Membrane</keyword>
<proteinExistence type="predicted"/>
<evidence type="ECO:0000313" key="3">
    <source>
        <dbReference type="Proteomes" id="UP000657918"/>
    </source>
</evidence>
<sequence>MGNIPRAFFVLFSLIVIHVLMSSLLCLHYERKVQLLDRNQGRRLLVSVTSLSANANKSTGANKVPQKAAEASLRKAPPNFRLLVLLLDRCHNGISIQFLVFLSGLRFLYSLWISLLRLSNLTSDSEAVSCLVGWPYYPLREHSTPDIQKVQSHDGIQPAVASEIKASDFSKKKTGKEIC</sequence>
<name>A0A835TEI0_9ROSI</name>
<protein>
    <submittedName>
        <fullName evidence="2">Uncharacterized protein</fullName>
    </submittedName>
</protein>
<gene>
    <name evidence="2" type="ORF">SADUNF_Sadunf03G0160900</name>
</gene>
<feature type="transmembrane region" description="Helical" evidence="1">
    <location>
        <begin position="6"/>
        <end position="29"/>
    </location>
</feature>
<organism evidence="2 3">
    <name type="scientific">Salix dunnii</name>
    <dbReference type="NCBI Taxonomy" id="1413687"/>
    <lineage>
        <taxon>Eukaryota</taxon>
        <taxon>Viridiplantae</taxon>
        <taxon>Streptophyta</taxon>
        <taxon>Embryophyta</taxon>
        <taxon>Tracheophyta</taxon>
        <taxon>Spermatophyta</taxon>
        <taxon>Magnoliopsida</taxon>
        <taxon>eudicotyledons</taxon>
        <taxon>Gunneridae</taxon>
        <taxon>Pentapetalae</taxon>
        <taxon>rosids</taxon>
        <taxon>fabids</taxon>
        <taxon>Malpighiales</taxon>
        <taxon>Salicaceae</taxon>
        <taxon>Saliceae</taxon>
        <taxon>Salix</taxon>
    </lineage>
</organism>
<keyword evidence="1" id="KW-0812">Transmembrane</keyword>
<keyword evidence="1" id="KW-1133">Transmembrane helix</keyword>
<reference evidence="2 3" key="1">
    <citation type="submission" date="2020-10" db="EMBL/GenBank/DDBJ databases">
        <title>Plant Genome Project.</title>
        <authorList>
            <person name="Zhang R.-G."/>
        </authorList>
    </citation>
    <scope>NUCLEOTIDE SEQUENCE [LARGE SCALE GENOMIC DNA]</scope>
    <source>
        <strain evidence="2">FAFU-HL-1</strain>
        <tissue evidence="2">Leaf</tissue>
    </source>
</reference>
<dbReference type="OrthoDB" id="994652at2759"/>
<dbReference type="AlphaFoldDB" id="A0A835TEI0"/>
<feature type="transmembrane region" description="Helical" evidence="1">
    <location>
        <begin position="96"/>
        <end position="115"/>
    </location>
</feature>
<comment type="caution">
    <text evidence="2">The sequence shown here is derived from an EMBL/GenBank/DDBJ whole genome shotgun (WGS) entry which is preliminary data.</text>
</comment>
<evidence type="ECO:0000313" key="2">
    <source>
        <dbReference type="EMBL" id="KAF9686460.1"/>
    </source>
</evidence>